<dbReference type="InterPro" id="IPR053137">
    <property type="entry name" value="NLR-like"/>
</dbReference>
<dbReference type="RefSeq" id="XP_033456703.1">
    <property type="nucleotide sequence ID" value="XM_033600192.1"/>
</dbReference>
<dbReference type="Gene3D" id="1.25.40.10">
    <property type="entry name" value="Tetratricopeptide repeat domain"/>
    <property type="match status" value="2"/>
</dbReference>
<keyword evidence="2" id="KW-1185">Reference proteome</keyword>
<dbReference type="SUPFAM" id="SSF48452">
    <property type="entry name" value="TPR-like"/>
    <property type="match status" value="2"/>
</dbReference>
<dbReference type="Pfam" id="PF13424">
    <property type="entry name" value="TPR_12"/>
    <property type="match status" value="2"/>
</dbReference>
<organism evidence="3">
    <name type="scientific">Dissoconium aciculare CBS 342.82</name>
    <dbReference type="NCBI Taxonomy" id="1314786"/>
    <lineage>
        <taxon>Eukaryota</taxon>
        <taxon>Fungi</taxon>
        <taxon>Dikarya</taxon>
        <taxon>Ascomycota</taxon>
        <taxon>Pezizomycotina</taxon>
        <taxon>Dothideomycetes</taxon>
        <taxon>Dothideomycetidae</taxon>
        <taxon>Mycosphaerellales</taxon>
        <taxon>Dissoconiaceae</taxon>
        <taxon>Dissoconium</taxon>
    </lineage>
</organism>
<feature type="non-terminal residue" evidence="3">
    <location>
        <position position="685"/>
    </location>
</feature>
<gene>
    <name evidence="3" type="ORF">K489DRAFT_291493</name>
</gene>
<dbReference type="Proteomes" id="UP000504637">
    <property type="component" value="Unplaced"/>
</dbReference>
<proteinExistence type="predicted"/>
<dbReference type="InterPro" id="IPR011990">
    <property type="entry name" value="TPR-like_helical_dom_sf"/>
</dbReference>
<feature type="compositionally biased region" description="Low complexity" evidence="1">
    <location>
        <begin position="323"/>
        <end position="334"/>
    </location>
</feature>
<sequence length="685" mass="77472">PSSNIPFPRDRDYVTRTEITTHIDSALSYPAARLALVGLGGVGKSQIAIEYCYRTRETFPDTWVFWIHASTQGRYEQSVRDIADLARIPGRSESTADIYNLFRDWLREKASRKWLIVLDNADEVDFLVERFNGSVSLFERLPICDQGNILITSRSMSSAERLVDMKARIPIPRMDRQQAAMLLQHKLGSQVAGVANTEDCEALAVALDFMPLALSQAAAYIQQRGTLSSVKQYLAKLDKKDQSKRSILDENFKDHRRDPEAHSAIMATWQISFEHLRRERQSATDLLSLMCFCDRQAIPSVLLQKLESDEESNTTRLESNDNAGTSSAGDSATSPDVEEEFFKDIAMLKGFAFISNSSDSCTFEMHRLVQLATQRWLYNQGQAEHWKKAFIRNLDILLPSGDYETWETCRKLFPHAIAVSHLVITDREALLLKASICERGGRYANTRSLLGEAEEMCSTSYKIRAEIFGSENLDTLESMSKLAATYCSQGRTNEAEQLVLQVLKAKEKLFGPEHLETLPSLSQLANVYKHQRRLSEAEQLDIKVFQHIEALLGPEHPDTYDTMELLVTTYVEQERWSEAEQLHVKLLEARKAMLGPEHPDTLRIIGYLAGAYIGEMRHDEAEQLLIKLVETSKSVLGPEHPDTLTSIRKLAVTYVEQGRWVEATDLLTQAVDKAQKALGPQHPDT</sequence>
<dbReference type="OrthoDB" id="20872at2759"/>
<reference evidence="3" key="3">
    <citation type="submission" date="2025-08" db="UniProtKB">
        <authorList>
            <consortium name="RefSeq"/>
        </authorList>
    </citation>
    <scope>IDENTIFICATION</scope>
    <source>
        <strain evidence="3">CBS 342.82</strain>
    </source>
</reference>
<reference evidence="3" key="1">
    <citation type="submission" date="2020-01" db="EMBL/GenBank/DDBJ databases">
        <authorList>
            <consortium name="DOE Joint Genome Institute"/>
            <person name="Haridas S."/>
            <person name="Albert R."/>
            <person name="Binder M."/>
            <person name="Bloem J."/>
            <person name="Labutti K."/>
            <person name="Salamov A."/>
            <person name="Andreopoulos B."/>
            <person name="Baker S.E."/>
            <person name="Barry K."/>
            <person name="Bills G."/>
            <person name="Bluhm B.H."/>
            <person name="Cannon C."/>
            <person name="Castanera R."/>
            <person name="Culley D.E."/>
            <person name="Daum C."/>
            <person name="Ezra D."/>
            <person name="Gonzalez J.B."/>
            <person name="Henrissat B."/>
            <person name="Kuo A."/>
            <person name="Liang C."/>
            <person name="Lipzen A."/>
            <person name="Lutzoni F."/>
            <person name="Magnuson J."/>
            <person name="Mondo S."/>
            <person name="Nolan M."/>
            <person name="Ohm R."/>
            <person name="Pangilinan J."/>
            <person name="Park H.-J."/>
            <person name="Ramirez L."/>
            <person name="Alfaro M."/>
            <person name="Sun H."/>
            <person name="Tritt A."/>
            <person name="Yoshinaga Y."/>
            <person name="Zwiers L.-H."/>
            <person name="Turgeon B.G."/>
            <person name="Goodwin S.B."/>
            <person name="Spatafora J.W."/>
            <person name="Crous P.W."/>
            <person name="Grigoriev I.V."/>
        </authorList>
    </citation>
    <scope>NUCLEOTIDE SEQUENCE</scope>
    <source>
        <strain evidence="3">CBS 342.82</strain>
    </source>
</reference>
<dbReference type="InterPro" id="IPR027417">
    <property type="entry name" value="P-loop_NTPase"/>
</dbReference>
<accession>A0A6J3LYG4</accession>
<dbReference type="PANTHER" id="PTHR46082:SF6">
    <property type="entry name" value="AAA+ ATPASE DOMAIN-CONTAINING PROTEIN-RELATED"/>
    <property type="match status" value="1"/>
</dbReference>
<evidence type="ECO:0000313" key="2">
    <source>
        <dbReference type="Proteomes" id="UP000504637"/>
    </source>
</evidence>
<reference evidence="3" key="2">
    <citation type="submission" date="2020-04" db="EMBL/GenBank/DDBJ databases">
        <authorList>
            <consortium name="NCBI Genome Project"/>
        </authorList>
    </citation>
    <scope>NUCLEOTIDE SEQUENCE</scope>
    <source>
        <strain evidence="3">CBS 342.82</strain>
    </source>
</reference>
<protein>
    <submittedName>
        <fullName evidence="3">TPR-like protein</fullName>
    </submittedName>
</protein>
<name>A0A6J3LYG4_9PEZI</name>
<feature type="non-terminal residue" evidence="3">
    <location>
        <position position="1"/>
    </location>
</feature>
<dbReference type="GeneID" id="54357992"/>
<feature type="region of interest" description="Disordered" evidence="1">
    <location>
        <begin position="309"/>
        <end position="336"/>
    </location>
</feature>
<dbReference type="Gene3D" id="3.40.50.300">
    <property type="entry name" value="P-loop containing nucleotide triphosphate hydrolases"/>
    <property type="match status" value="1"/>
</dbReference>
<evidence type="ECO:0000256" key="1">
    <source>
        <dbReference type="SAM" id="MobiDB-lite"/>
    </source>
</evidence>
<evidence type="ECO:0000313" key="3">
    <source>
        <dbReference type="RefSeq" id="XP_033456703.1"/>
    </source>
</evidence>
<dbReference type="GO" id="GO:0043531">
    <property type="term" value="F:ADP binding"/>
    <property type="evidence" value="ECO:0007669"/>
    <property type="project" value="InterPro"/>
</dbReference>
<dbReference type="Pfam" id="PF13374">
    <property type="entry name" value="TPR_10"/>
    <property type="match status" value="1"/>
</dbReference>
<dbReference type="PANTHER" id="PTHR46082">
    <property type="entry name" value="ATP/GTP-BINDING PROTEIN-RELATED"/>
    <property type="match status" value="1"/>
</dbReference>
<dbReference type="SUPFAM" id="SSF52540">
    <property type="entry name" value="P-loop containing nucleoside triphosphate hydrolases"/>
    <property type="match status" value="1"/>
</dbReference>
<dbReference type="AlphaFoldDB" id="A0A6J3LYG4"/>